<feature type="domain" description="AAA+ ATPase" evidence="8">
    <location>
        <begin position="167"/>
        <end position="303"/>
    </location>
</feature>
<dbReference type="EMBL" id="LRBV02000007">
    <property type="status" value="NOT_ANNOTATED_CDS"/>
    <property type="molecule type" value="Genomic_DNA"/>
</dbReference>
<dbReference type="PRINTS" id="PR00364">
    <property type="entry name" value="DISEASERSIST"/>
</dbReference>
<dbReference type="Gene3D" id="3.40.50.300">
    <property type="entry name" value="P-loop containing nucleotide triphosphate hydrolases"/>
    <property type="match status" value="1"/>
</dbReference>
<keyword evidence="10" id="KW-1185">Reference proteome</keyword>
<feature type="region of interest" description="Disordered" evidence="7">
    <location>
        <begin position="1129"/>
        <end position="1161"/>
    </location>
</feature>
<dbReference type="RefSeq" id="XP_030924604.1">
    <property type="nucleotide sequence ID" value="XM_031068744.1"/>
</dbReference>
<evidence type="ECO:0000256" key="1">
    <source>
        <dbReference type="ARBA" id="ARBA00008894"/>
    </source>
</evidence>
<dbReference type="FunFam" id="3.40.50.300:FF:001091">
    <property type="entry name" value="Probable disease resistance protein At1g61300"/>
    <property type="match status" value="1"/>
</dbReference>
<dbReference type="InterPro" id="IPR057135">
    <property type="entry name" value="At4g27190-like_LRR"/>
</dbReference>
<dbReference type="SMART" id="SM00382">
    <property type="entry name" value="AAA"/>
    <property type="match status" value="1"/>
</dbReference>
<dbReference type="PANTHER" id="PTHR33463">
    <property type="entry name" value="NB-ARC DOMAIN-CONTAINING PROTEIN-RELATED"/>
    <property type="match status" value="1"/>
</dbReference>
<dbReference type="KEGG" id="qlo:115951564"/>
<evidence type="ECO:0000256" key="5">
    <source>
        <dbReference type="ARBA" id="ARBA00022821"/>
    </source>
</evidence>
<evidence type="ECO:0000256" key="3">
    <source>
        <dbReference type="ARBA" id="ARBA00022737"/>
    </source>
</evidence>
<keyword evidence="3" id="KW-0677">Repeat</keyword>
<gene>
    <name evidence="9" type="primary">LOC115951564</name>
</gene>
<evidence type="ECO:0000313" key="10">
    <source>
        <dbReference type="Proteomes" id="UP000594261"/>
    </source>
</evidence>
<evidence type="ECO:0000256" key="2">
    <source>
        <dbReference type="ARBA" id="ARBA00022614"/>
    </source>
</evidence>
<dbReference type="SUPFAM" id="SSF52058">
    <property type="entry name" value="L domain-like"/>
    <property type="match status" value="1"/>
</dbReference>
<organism evidence="9 10">
    <name type="scientific">Quercus lobata</name>
    <name type="common">Valley oak</name>
    <dbReference type="NCBI Taxonomy" id="97700"/>
    <lineage>
        <taxon>Eukaryota</taxon>
        <taxon>Viridiplantae</taxon>
        <taxon>Streptophyta</taxon>
        <taxon>Embryophyta</taxon>
        <taxon>Tracheophyta</taxon>
        <taxon>Spermatophyta</taxon>
        <taxon>Magnoliopsida</taxon>
        <taxon>eudicotyledons</taxon>
        <taxon>Gunneridae</taxon>
        <taxon>Pentapetalae</taxon>
        <taxon>rosids</taxon>
        <taxon>fabids</taxon>
        <taxon>Fagales</taxon>
        <taxon>Fagaceae</taxon>
        <taxon>Quercus</taxon>
    </lineage>
</organism>
<dbReference type="SUPFAM" id="SSF52047">
    <property type="entry name" value="RNI-like"/>
    <property type="match status" value="1"/>
</dbReference>
<dbReference type="InterPro" id="IPR036388">
    <property type="entry name" value="WH-like_DNA-bd_sf"/>
</dbReference>
<dbReference type="GeneID" id="115951564"/>
<evidence type="ECO:0000256" key="6">
    <source>
        <dbReference type="ARBA" id="ARBA00022840"/>
    </source>
</evidence>
<dbReference type="PANTHER" id="PTHR33463:SF203">
    <property type="entry name" value="AAA+ ATPASE DOMAIN-CONTAINING PROTEIN"/>
    <property type="match status" value="1"/>
</dbReference>
<name>A0A7N2M1J3_QUELO</name>
<dbReference type="InParanoid" id="A0A7N2M1J3"/>
<dbReference type="GO" id="GO:0043531">
    <property type="term" value="F:ADP binding"/>
    <property type="evidence" value="ECO:0007669"/>
    <property type="project" value="InterPro"/>
</dbReference>
<comment type="similarity">
    <text evidence="1">Belongs to the disease resistance NB-LRR family.</text>
</comment>
<reference evidence="9 10" key="1">
    <citation type="journal article" date="2016" name="G3 (Bethesda)">
        <title>First Draft Assembly and Annotation of the Genome of a California Endemic Oak Quercus lobata Nee (Fagaceae).</title>
        <authorList>
            <person name="Sork V.L."/>
            <person name="Fitz-Gibbon S.T."/>
            <person name="Puiu D."/>
            <person name="Crepeau M."/>
            <person name="Gugger P.F."/>
            <person name="Sherman R."/>
            <person name="Stevens K."/>
            <person name="Langley C.H."/>
            <person name="Pellegrini M."/>
            <person name="Salzberg S.L."/>
        </authorList>
    </citation>
    <scope>NUCLEOTIDE SEQUENCE [LARGE SCALE GENOMIC DNA]</scope>
    <source>
        <strain evidence="9 10">cv. SW786</strain>
    </source>
</reference>
<dbReference type="InterPro" id="IPR042197">
    <property type="entry name" value="Apaf_helical"/>
</dbReference>
<dbReference type="GO" id="GO:0005524">
    <property type="term" value="F:ATP binding"/>
    <property type="evidence" value="ECO:0007669"/>
    <property type="project" value="UniProtKB-KW"/>
</dbReference>
<dbReference type="InterPro" id="IPR027417">
    <property type="entry name" value="P-loop_NTPase"/>
</dbReference>
<evidence type="ECO:0000256" key="7">
    <source>
        <dbReference type="SAM" id="MobiDB-lite"/>
    </source>
</evidence>
<dbReference type="Pfam" id="PF00931">
    <property type="entry name" value="NB-ARC"/>
    <property type="match status" value="1"/>
</dbReference>
<dbReference type="EnsemblPlants" id="QL07p010927:mrna">
    <property type="protein sequence ID" value="QL07p010927:mrna"/>
    <property type="gene ID" value="QL07p010927"/>
</dbReference>
<dbReference type="Gramene" id="QL07p010927:mrna">
    <property type="protein sequence ID" value="QL07p010927:mrna"/>
    <property type="gene ID" value="QL07p010927"/>
</dbReference>
<dbReference type="GO" id="GO:0006952">
    <property type="term" value="P:defense response"/>
    <property type="evidence" value="ECO:0007669"/>
    <property type="project" value="UniProtKB-KW"/>
</dbReference>
<feature type="compositionally biased region" description="Basic and acidic residues" evidence="7">
    <location>
        <begin position="1148"/>
        <end position="1161"/>
    </location>
</feature>
<reference evidence="9" key="2">
    <citation type="submission" date="2021-01" db="UniProtKB">
        <authorList>
            <consortium name="EnsemblPlants"/>
        </authorList>
    </citation>
    <scope>IDENTIFICATION</scope>
</reference>
<dbReference type="InterPro" id="IPR032675">
    <property type="entry name" value="LRR_dom_sf"/>
</dbReference>
<evidence type="ECO:0000313" key="9">
    <source>
        <dbReference type="EnsemblPlants" id="QL07p010927:mrna"/>
    </source>
</evidence>
<dbReference type="Gene3D" id="1.10.10.10">
    <property type="entry name" value="Winged helix-like DNA-binding domain superfamily/Winged helix DNA-binding domain"/>
    <property type="match status" value="1"/>
</dbReference>
<keyword evidence="6" id="KW-0067">ATP-binding</keyword>
<evidence type="ECO:0000259" key="8">
    <source>
        <dbReference type="SMART" id="SM00382"/>
    </source>
</evidence>
<proteinExistence type="inferred from homology"/>
<keyword evidence="2" id="KW-0433">Leucine-rich repeat</keyword>
<keyword evidence="4" id="KW-0547">Nucleotide-binding</keyword>
<accession>A0A7N2M1J3</accession>
<dbReference type="Gene3D" id="1.10.8.430">
    <property type="entry name" value="Helical domain of apoptotic protease-activating factors"/>
    <property type="match status" value="1"/>
</dbReference>
<dbReference type="OMA" id="ELWITSC"/>
<dbReference type="InterPro" id="IPR050905">
    <property type="entry name" value="Plant_NBS-LRR"/>
</dbReference>
<dbReference type="Proteomes" id="UP000594261">
    <property type="component" value="Chromosome 7"/>
</dbReference>
<keyword evidence="5" id="KW-0611">Plant defense</keyword>
<dbReference type="SUPFAM" id="SSF52540">
    <property type="entry name" value="P-loop containing nucleoside triphosphate hydrolases"/>
    <property type="match status" value="1"/>
</dbReference>
<dbReference type="Pfam" id="PF23247">
    <property type="entry name" value="LRR_RPS2"/>
    <property type="match status" value="3"/>
</dbReference>
<dbReference type="OrthoDB" id="1145980at2759"/>
<dbReference type="Gene3D" id="3.80.10.10">
    <property type="entry name" value="Ribonuclease Inhibitor"/>
    <property type="match status" value="4"/>
</dbReference>
<dbReference type="InterPro" id="IPR003593">
    <property type="entry name" value="AAA+_ATPase"/>
</dbReference>
<sequence>MEIANSILAKFGEFLVKPLVKQFWLLIHHKSNLENLKEQSRTLCAERADVQLKVDRARWNGEVISPVVKLWVQEVDKIIEGLPRFIEEANRIAESGWFPNLKSRYSMSRKAKKMTRAIVNLLQKKFDSVSHSAAPQGIGSSSIEGFKGFQSRIKLTIRVLEALRDDKINMIAICGMGGIGKTTMAKEVAKRAKDDKLFDEVAMAVVSQNQDLRKIQGQIAEMLGLKLVEENSLVRKERLKKRLMDNKSILVILDDVWDVLDLEAVGIPYGGQHNRCKILLTSRSEEACIQMKTQKIFPIKVLTEEEAWSLLRDKAGNCIDTPNLRPIAKEVAKECGGLPVTIITVGRALENKSKVEWNAALQQLKKSIPKNIPGLDSKVYSSMELSYNYLGSDEAKSCLLLCCLFPEDHDIPIEYLVRYGMGRRLFERIDNVAEARNRVHAIVKNLKRLSLLLDGGKVECVKMHDVVRDFAISKAEEPGFLVESDNKMEEWPEKDKYGHYKAISLMSREMKNHPEDIECPKLELLQLSCSKLTTQMFPANLFKGMKELKVLSMQGMSFLSLPQSIRILENLRTLHLDYCKFEDVSAIGALKKLEMLSFFGSRIRELPGETKNLSHLKLLDLSKCFDLQRIPPGLLSSLSRLEELYMGEVLMEWEPTEGNREGEGSNASLAELMSFSHRLMALEICIQNPKSFPKDFLFKNHMTRFHIFTGNLISGGFYRPPLTDQFQYQSHDYLFENNLVLWGIDMREIPESPMLHQLLQKSEILELREVKNLKNILYELDQKGFQCLKVLSVRHSKDVEYVIDTTSDQTLQSALPILESLQLSYLIELKEICHGLSKCSSLKNVRSDSQLAFFGNLKSLRLSKCSRLKNVFTLSIARGLVKLQELEIERCDCMEEIFPKEGEEDEMAFDRIKFPQLTSIRIYCLPKLIGFCAAGDPAVKISHKFFSSKTILWSLNLENLKLNEADSLRVIFDLEGLKVDHDHQRLAVLAQLKTLGLWSLSKLREVWNNVPRGVQGFQNLTSIIVDRCHCLSYLFPSSVAKLLVELQSITVDECAAIENIVQRDGEEEEADIIVFPKLTSFDLIGLPSLVSLSTGAYSFAWLSMKKIDMKSCPKVKTFGSEIWSLKKQKKTNGDRSTTKKSQRSSSVNKERTLTKLKDPRASDIDNPSKIQSLFPSHIIERLKNLESIVLQGCQLLEVIFQFEELDFEESEVASVLDQLRELNLYNLPNLMHIWKKGPERIRGFGNLRLLVVWECNNLTYLFSPSIAKLLVMLEEIQVTKCKKIEEILIRAREEEKEEKSLFHKVNSILLRDLPNLKCFCNEANAFEWPSLKKMMVIRCPNLRMFVPSNLKTPELEGVYEDIEFKTSQWKGDLNATIEHIFKRKRIGKKKGKKWEV</sequence>
<evidence type="ECO:0000256" key="4">
    <source>
        <dbReference type="ARBA" id="ARBA00022741"/>
    </source>
</evidence>
<protein>
    <recommendedName>
        <fullName evidence="8">AAA+ ATPase domain-containing protein</fullName>
    </recommendedName>
</protein>
<dbReference type="InterPro" id="IPR002182">
    <property type="entry name" value="NB-ARC"/>
</dbReference>